<evidence type="ECO:0000313" key="1">
    <source>
        <dbReference type="EMBL" id="TWF87832.1"/>
    </source>
</evidence>
<protein>
    <submittedName>
        <fullName evidence="1">Uncharacterized protein</fullName>
    </submittedName>
</protein>
<gene>
    <name evidence="1" type="ORF">FHX78_114850</name>
</gene>
<dbReference type="AlphaFoldDB" id="A0A561TL84"/>
<name>A0A561TL84_9ACTN</name>
<sequence length="432" mass="48643">MNGPAEEDGALTIQIGTQLSALERRVTEANTPGNLDGLLAYHVLNGAIPGFAWNVDPAAGSWMQENEERLDPPALAVLGYGITHFPALANPAVVRRLREGLHRLRQRNPFPGDRLSFLYEPRLLLGICLAVMTARDDVPEFESWLQDALTSPQYQPADRFQGLIQQHALALLADRPARITDVATMNEPVELATARWMIATSTGTLIDPDTDARVLQQRIIWALLHSDTERLAVPRAALLYRAVSDVLYSSIDQLILSRSHLSRVLRRFEAAMLRWRWDRDELRHPIRWEISSEREVQDILWIILRSVFDDVKDEETLPKVGHSSYRADFGLPQLGILIEAKYAYKGADFKEIERQVMVDAVGYLNKTDLYKEIVVFIYDHSSSVERHDLTRQALMGVSGITDVVIVSRPGMLPAEIPRSARTSRKRASASPS</sequence>
<evidence type="ECO:0000313" key="2">
    <source>
        <dbReference type="Proteomes" id="UP000316603"/>
    </source>
</evidence>
<comment type="caution">
    <text evidence="1">The sequence shown here is derived from an EMBL/GenBank/DDBJ whole genome shotgun (WGS) entry which is preliminary data.</text>
</comment>
<organism evidence="1 2">
    <name type="scientific">Streptomyces capillispiralis</name>
    <dbReference type="NCBI Taxonomy" id="68182"/>
    <lineage>
        <taxon>Bacteria</taxon>
        <taxon>Bacillati</taxon>
        <taxon>Actinomycetota</taxon>
        <taxon>Actinomycetes</taxon>
        <taxon>Kitasatosporales</taxon>
        <taxon>Streptomycetaceae</taxon>
        <taxon>Streptomyces</taxon>
    </lineage>
</organism>
<accession>A0A561TL84</accession>
<reference evidence="1 2" key="1">
    <citation type="submission" date="2019-06" db="EMBL/GenBank/DDBJ databases">
        <title>Sequencing the genomes of 1000 actinobacteria strains.</title>
        <authorList>
            <person name="Klenk H.-P."/>
        </authorList>
    </citation>
    <scope>NUCLEOTIDE SEQUENCE [LARGE SCALE GENOMIC DNA]</scope>
    <source>
        <strain evidence="1 2">DSM 41695</strain>
    </source>
</reference>
<dbReference type="Pfam" id="PF18742">
    <property type="entry name" value="DpnII-MboI"/>
    <property type="match status" value="1"/>
</dbReference>
<dbReference type="EMBL" id="VIWV01000001">
    <property type="protein sequence ID" value="TWF87832.1"/>
    <property type="molecule type" value="Genomic_DNA"/>
</dbReference>
<dbReference type="Proteomes" id="UP000316603">
    <property type="component" value="Unassembled WGS sequence"/>
</dbReference>
<keyword evidence="2" id="KW-1185">Reference proteome</keyword>
<proteinExistence type="predicted"/>